<dbReference type="InterPro" id="IPR037401">
    <property type="entry name" value="SnoaL-like"/>
</dbReference>
<evidence type="ECO:0000313" key="3">
    <source>
        <dbReference type="Proteomes" id="UP000323708"/>
    </source>
</evidence>
<dbReference type="AlphaFoldDB" id="A0A5B0X235"/>
<evidence type="ECO:0000259" key="1">
    <source>
        <dbReference type="Pfam" id="PF13577"/>
    </source>
</evidence>
<dbReference type="EMBL" id="VTUX01000003">
    <property type="protein sequence ID" value="KAA1192607.1"/>
    <property type="molecule type" value="Genomic_DNA"/>
</dbReference>
<evidence type="ECO:0000313" key="2">
    <source>
        <dbReference type="EMBL" id="KAA1192607.1"/>
    </source>
</evidence>
<accession>A0A5B0X235</accession>
<dbReference type="Gene3D" id="3.10.450.50">
    <property type="match status" value="1"/>
</dbReference>
<dbReference type="SUPFAM" id="SSF54427">
    <property type="entry name" value="NTF2-like"/>
    <property type="match status" value="1"/>
</dbReference>
<name>A0A5B0X235_9GAMM</name>
<proteinExistence type="predicted"/>
<comment type="caution">
    <text evidence="2">The sequence shown here is derived from an EMBL/GenBank/DDBJ whole genome shotgun (WGS) entry which is preliminary data.</text>
</comment>
<dbReference type="CDD" id="cd00531">
    <property type="entry name" value="NTF2_like"/>
    <property type="match status" value="1"/>
</dbReference>
<gene>
    <name evidence="2" type="ORF">F0M18_08045</name>
</gene>
<sequence length="156" mass="17851">MSNWTSASKATEYFMQKTELQNLLDYVAIRQLNAKYNRYADLADGTSYSNLFTEDAQFNIVGEGIYVGREQIAARCNATTTAVHVTTEPEIDISGDTAQQRVRMLTVLQDGKGTRNEFVASGWYIDELKRTEEGWRYHRRRVELDLDVNAVVEKVK</sequence>
<dbReference type="InterPro" id="IPR032710">
    <property type="entry name" value="NTF2-like_dom_sf"/>
</dbReference>
<dbReference type="Pfam" id="PF13577">
    <property type="entry name" value="SnoaL_4"/>
    <property type="match status" value="1"/>
</dbReference>
<feature type="domain" description="SnoaL-like" evidence="1">
    <location>
        <begin position="22"/>
        <end position="141"/>
    </location>
</feature>
<protein>
    <submittedName>
        <fullName evidence="2">Nuclear transport factor 2 family protein</fullName>
    </submittedName>
</protein>
<keyword evidence="3" id="KW-1185">Reference proteome</keyword>
<dbReference type="Proteomes" id="UP000323708">
    <property type="component" value="Unassembled WGS sequence"/>
</dbReference>
<reference evidence="2 3" key="1">
    <citation type="submission" date="2019-09" db="EMBL/GenBank/DDBJ databases">
        <authorList>
            <person name="Chen X.-Y."/>
        </authorList>
    </citation>
    <scope>NUCLEOTIDE SEQUENCE [LARGE SCALE GENOMIC DNA]</scope>
    <source>
        <strain evidence="2 3">NY5</strain>
    </source>
</reference>
<organism evidence="2 3">
    <name type="scientific">Pseudohalioglobus sediminis</name>
    <dbReference type="NCBI Taxonomy" id="2606449"/>
    <lineage>
        <taxon>Bacteria</taxon>
        <taxon>Pseudomonadati</taxon>
        <taxon>Pseudomonadota</taxon>
        <taxon>Gammaproteobacteria</taxon>
        <taxon>Cellvibrionales</taxon>
        <taxon>Halieaceae</taxon>
        <taxon>Pseudohalioglobus</taxon>
    </lineage>
</organism>